<keyword evidence="7" id="KW-0732">Signal</keyword>
<keyword evidence="5" id="KW-1015">Disulfide bond</keyword>
<dbReference type="PROSITE" id="PS00134">
    <property type="entry name" value="TRYPSIN_HIS"/>
    <property type="match status" value="1"/>
</dbReference>
<evidence type="ECO:0000256" key="4">
    <source>
        <dbReference type="ARBA" id="ARBA00022825"/>
    </source>
</evidence>
<evidence type="ECO:0000256" key="2">
    <source>
        <dbReference type="ARBA" id="ARBA00022670"/>
    </source>
</evidence>
<reference evidence="10" key="1">
    <citation type="submission" date="2025-08" db="UniProtKB">
        <authorList>
            <consortium name="RefSeq"/>
        </authorList>
    </citation>
    <scope>IDENTIFICATION</scope>
    <source>
        <tissue evidence="10">Whole Larva</tissue>
    </source>
</reference>
<dbReference type="Pfam" id="PF00089">
    <property type="entry name" value="Trypsin"/>
    <property type="match status" value="1"/>
</dbReference>
<dbReference type="RefSeq" id="XP_017780627.1">
    <property type="nucleotide sequence ID" value="XM_017925138.1"/>
</dbReference>
<dbReference type="InterPro" id="IPR001254">
    <property type="entry name" value="Trypsin_dom"/>
</dbReference>
<evidence type="ECO:0000256" key="3">
    <source>
        <dbReference type="ARBA" id="ARBA00022801"/>
    </source>
</evidence>
<protein>
    <submittedName>
        <fullName evidence="10">Trypsin-2-like</fullName>
    </submittedName>
</protein>
<evidence type="ECO:0000256" key="7">
    <source>
        <dbReference type="SAM" id="SignalP"/>
    </source>
</evidence>
<dbReference type="InterPro" id="IPR033116">
    <property type="entry name" value="TRYPSIN_SER"/>
</dbReference>
<dbReference type="SUPFAM" id="SSF50494">
    <property type="entry name" value="Trypsin-like serine proteases"/>
    <property type="match status" value="1"/>
</dbReference>
<keyword evidence="3 6" id="KW-0378">Hydrolase</keyword>
<dbReference type="PROSITE" id="PS00135">
    <property type="entry name" value="TRYPSIN_SER"/>
    <property type="match status" value="1"/>
</dbReference>
<dbReference type="InterPro" id="IPR001314">
    <property type="entry name" value="Peptidase_S1A"/>
</dbReference>
<dbReference type="SMART" id="SM00020">
    <property type="entry name" value="Tryp_SPc"/>
    <property type="match status" value="1"/>
</dbReference>
<evidence type="ECO:0000313" key="9">
    <source>
        <dbReference type="Proteomes" id="UP000695000"/>
    </source>
</evidence>
<dbReference type="InterPro" id="IPR018114">
    <property type="entry name" value="TRYPSIN_HIS"/>
</dbReference>
<dbReference type="Gene3D" id="2.40.10.10">
    <property type="entry name" value="Trypsin-like serine proteases"/>
    <property type="match status" value="1"/>
</dbReference>
<gene>
    <name evidence="10" type="primary">LOC108565598</name>
</gene>
<comment type="similarity">
    <text evidence="1">Belongs to the peptidase S1 family.</text>
</comment>
<feature type="chain" id="PRO_5047393570" evidence="7">
    <location>
        <begin position="17"/>
        <end position="253"/>
    </location>
</feature>
<organism evidence="9 10">
    <name type="scientific">Nicrophorus vespilloides</name>
    <name type="common">Boreal carrion beetle</name>
    <dbReference type="NCBI Taxonomy" id="110193"/>
    <lineage>
        <taxon>Eukaryota</taxon>
        <taxon>Metazoa</taxon>
        <taxon>Ecdysozoa</taxon>
        <taxon>Arthropoda</taxon>
        <taxon>Hexapoda</taxon>
        <taxon>Insecta</taxon>
        <taxon>Pterygota</taxon>
        <taxon>Neoptera</taxon>
        <taxon>Endopterygota</taxon>
        <taxon>Coleoptera</taxon>
        <taxon>Polyphaga</taxon>
        <taxon>Staphyliniformia</taxon>
        <taxon>Silphidae</taxon>
        <taxon>Nicrophorinae</taxon>
        <taxon>Nicrophorus</taxon>
    </lineage>
</organism>
<evidence type="ECO:0000259" key="8">
    <source>
        <dbReference type="PROSITE" id="PS50240"/>
    </source>
</evidence>
<keyword evidence="2 6" id="KW-0645">Protease</keyword>
<feature type="signal peptide" evidence="7">
    <location>
        <begin position="1"/>
        <end position="16"/>
    </location>
</feature>
<dbReference type="GeneID" id="108565598"/>
<name>A0ABM1N1C7_NICVS</name>
<dbReference type="PROSITE" id="PS50240">
    <property type="entry name" value="TRYPSIN_DOM"/>
    <property type="match status" value="1"/>
</dbReference>
<feature type="domain" description="Peptidase S1" evidence="8">
    <location>
        <begin position="28"/>
        <end position="252"/>
    </location>
</feature>
<evidence type="ECO:0000256" key="1">
    <source>
        <dbReference type="ARBA" id="ARBA00007664"/>
    </source>
</evidence>
<accession>A0ABM1N1C7</accession>
<sequence length="253" mass="26387">MFKLVLVSALVAAVSAANPRIPQLDGRIIGGQDVNIEDYPYQSSLLFFGGHVCGASILSDRFVLTAAHCTQGSTPNELSVRAGSSHMGTGGVVVQVKTILTNPQYDPWTVDYDMTLLELEEPLPLGPGIQTIALPRSSQTVPVGSQAVVSGWGVTEENGPSSLQLQAVNVNVVSSQDCQESYGSTPVTERMMCAAVPGGGKDACQGDSGGPLVVNGELVGIVSWGTGCARPEYPGVYGNVASMRDFITENTGL</sequence>
<dbReference type="PANTHER" id="PTHR24276">
    <property type="entry name" value="POLYSERASE-RELATED"/>
    <property type="match status" value="1"/>
</dbReference>
<dbReference type="InterPro" id="IPR050430">
    <property type="entry name" value="Peptidase_S1"/>
</dbReference>
<evidence type="ECO:0000256" key="5">
    <source>
        <dbReference type="ARBA" id="ARBA00023157"/>
    </source>
</evidence>
<evidence type="ECO:0000256" key="6">
    <source>
        <dbReference type="RuleBase" id="RU363034"/>
    </source>
</evidence>
<dbReference type="CDD" id="cd00190">
    <property type="entry name" value="Tryp_SPc"/>
    <property type="match status" value="1"/>
</dbReference>
<keyword evidence="4 6" id="KW-0720">Serine protease</keyword>
<dbReference type="PANTHER" id="PTHR24276:SF91">
    <property type="entry name" value="AT26814P-RELATED"/>
    <property type="match status" value="1"/>
</dbReference>
<evidence type="ECO:0000313" key="10">
    <source>
        <dbReference type="RefSeq" id="XP_017780627.1"/>
    </source>
</evidence>
<dbReference type="InterPro" id="IPR009003">
    <property type="entry name" value="Peptidase_S1_PA"/>
</dbReference>
<keyword evidence="9" id="KW-1185">Reference proteome</keyword>
<dbReference type="Proteomes" id="UP000695000">
    <property type="component" value="Unplaced"/>
</dbReference>
<dbReference type="InterPro" id="IPR043504">
    <property type="entry name" value="Peptidase_S1_PA_chymotrypsin"/>
</dbReference>
<proteinExistence type="inferred from homology"/>
<dbReference type="PRINTS" id="PR00722">
    <property type="entry name" value="CHYMOTRYPSIN"/>
</dbReference>